<organism evidence="2 3">
    <name type="scientific">Glossina palpalis gambiensis</name>
    <dbReference type="NCBI Taxonomy" id="67801"/>
    <lineage>
        <taxon>Eukaryota</taxon>
        <taxon>Metazoa</taxon>
        <taxon>Ecdysozoa</taxon>
        <taxon>Arthropoda</taxon>
        <taxon>Hexapoda</taxon>
        <taxon>Insecta</taxon>
        <taxon>Pterygota</taxon>
        <taxon>Neoptera</taxon>
        <taxon>Endopterygota</taxon>
        <taxon>Diptera</taxon>
        <taxon>Brachycera</taxon>
        <taxon>Muscomorpha</taxon>
        <taxon>Hippoboscoidea</taxon>
        <taxon>Glossinidae</taxon>
        <taxon>Glossina</taxon>
    </lineage>
</organism>
<dbReference type="EnsemblMetazoa" id="GPPI050098-RA">
    <property type="protein sequence ID" value="GPPI050098-PA"/>
    <property type="gene ID" value="GPPI050098"/>
</dbReference>
<dbReference type="EMBL" id="JXJN01026387">
    <property type="status" value="NOT_ANNOTATED_CDS"/>
    <property type="molecule type" value="Genomic_DNA"/>
</dbReference>
<protein>
    <submittedName>
        <fullName evidence="2">Uncharacterized protein</fullName>
    </submittedName>
</protein>
<accession>A0A1B0C5Z9</accession>
<dbReference type="VEuPathDB" id="VectorBase:GPPI050098"/>
<proteinExistence type="predicted"/>
<evidence type="ECO:0000313" key="3">
    <source>
        <dbReference type="Proteomes" id="UP000092460"/>
    </source>
</evidence>
<dbReference type="STRING" id="67801.A0A1B0C5Z9"/>
<keyword evidence="3" id="KW-1185">Reference proteome</keyword>
<feature type="compositionally biased region" description="Basic and acidic residues" evidence="1">
    <location>
        <begin position="1"/>
        <end position="22"/>
    </location>
</feature>
<reference evidence="2" key="2">
    <citation type="submission" date="2020-05" db="UniProtKB">
        <authorList>
            <consortium name="EnsemblMetazoa"/>
        </authorList>
    </citation>
    <scope>IDENTIFICATION</scope>
    <source>
        <strain evidence="2">IAEA</strain>
    </source>
</reference>
<name>A0A1B0C5Z9_9MUSC</name>
<feature type="compositionally biased region" description="Basic and acidic residues" evidence="1">
    <location>
        <begin position="58"/>
        <end position="67"/>
    </location>
</feature>
<evidence type="ECO:0000313" key="2">
    <source>
        <dbReference type="EnsemblMetazoa" id="GPPI050098-PA"/>
    </source>
</evidence>
<reference evidence="3" key="1">
    <citation type="submission" date="2015-01" db="EMBL/GenBank/DDBJ databases">
        <authorList>
            <person name="Aksoy S."/>
            <person name="Warren W."/>
            <person name="Wilson R.K."/>
        </authorList>
    </citation>
    <scope>NUCLEOTIDE SEQUENCE [LARGE SCALE GENOMIC DNA]</scope>
    <source>
        <strain evidence="3">IAEA</strain>
    </source>
</reference>
<dbReference type="AlphaFoldDB" id="A0A1B0C5Z9"/>
<dbReference type="Proteomes" id="UP000092460">
    <property type="component" value="Unassembled WGS sequence"/>
</dbReference>
<feature type="region of interest" description="Disordered" evidence="1">
    <location>
        <begin position="1"/>
        <end position="67"/>
    </location>
</feature>
<sequence length="141" mass="16203">MFNASRAKDNKRGKEEAHRDTSQEVPKATGIKIPTTNRGERRGGRRRRQRGGGGGGGRRKEVKEVEDVRTGNGWRRRECKANEQFKDLYKELLSLVKWREFSGETIFGGGNALQLYRLRENLHIPVMVLFRYLLDGDNSID</sequence>
<evidence type="ECO:0000256" key="1">
    <source>
        <dbReference type="SAM" id="MobiDB-lite"/>
    </source>
</evidence>